<dbReference type="FunFam" id="3.30.70.270:FF:000063">
    <property type="entry name" value="Zinc knuckle domaincontaining protein"/>
    <property type="match status" value="1"/>
</dbReference>
<dbReference type="InterPro" id="IPR050951">
    <property type="entry name" value="Retrovirus_Pol_polyprotein"/>
</dbReference>
<name>A0A7H8R871_TALRU</name>
<evidence type="ECO:0000256" key="9">
    <source>
        <dbReference type="ARBA" id="ARBA00022759"/>
    </source>
</evidence>
<evidence type="ECO:0000256" key="8">
    <source>
        <dbReference type="ARBA" id="ARBA00022750"/>
    </source>
</evidence>
<dbReference type="InterPro" id="IPR000477">
    <property type="entry name" value="RT_dom"/>
</dbReference>
<evidence type="ECO:0000256" key="4">
    <source>
        <dbReference type="ARBA" id="ARBA00022679"/>
    </source>
</evidence>
<feature type="domain" description="Integrase catalytic" evidence="21">
    <location>
        <begin position="833"/>
        <end position="996"/>
    </location>
</feature>
<reference evidence="23" key="1">
    <citation type="submission" date="2020-06" db="EMBL/GenBank/DDBJ databases">
        <title>A chromosome-scale genome assembly of Talaromyces rugulosus W13939.</title>
        <authorList>
            <person name="Wang B."/>
            <person name="Guo L."/>
            <person name="Ye K."/>
            <person name="Wang L."/>
        </authorList>
    </citation>
    <scope>NUCLEOTIDE SEQUENCE [LARGE SCALE GENOMIC DNA]</scope>
    <source>
        <strain evidence="23">W13939</strain>
    </source>
</reference>
<keyword evidence="5" id="KW-0548">Nucleotidyltransferase</keyword>
<evidence type="ECO:0000256" key="3">
    <source>
        <dbReference type="ARBA" id="ARBA00022670"/>
    </source>
</evidence>
<dbReference type="CDD" id="cd09274">
    <property type="entry name" value="RNase_HI_RT_Ty3"/>
    <property type="match status" value="1"/>
</dbReference>
<dbReference type="Pfam" id="PF17917">
    <property type="entry name" value="RT_RNaseH"/>
    <property type="match status" value="1"/>
</dbReference>
<dbReference type="Gene3D" id="1.10.340.70">
    <property type="match status" value="1"/>
</dbReference>
<dbReference type="Gene3D" id="3.10.10.10">
    <property type="entry name" value="HIV Type 1 Reverse Transcriptase, subunit A, domain 1"/>
    <property type="match status" value="1"/>
</dbReference>
<dbReference type="Pfam" id="PF17921">
    <property type="entry name" value="Integrase_H2C2"/>
    <property type="match status" value="1"/>
</dbReference>
<keyword evidence="7" id="KW-0479">Metal-binding</keyword>
<dbReference type="PROSITE" id="PS50878">
    <property type="entry name" value="RT_POL"/>
    <property type="match status" value="1"/>
</dbReference>
<evidence type="ECO:0000256" key="16">
    <source>
        <dbReference type="ARBA" id="ARBA00023125"/>
    </source>
</evidence>
<dbReference type="Pfam" id="PF00385">
    <property type="entry name" value="Chromo"/>
    <property type="match status" value="1"/>
</dbReference>
<dbReference type="PROSITE" id="PS50013">
    <property type="entry name" value="CHROMO_2"/>
    <property type="match status" value="1"/>
</dbReference>
<dbReference type="Pfam" id="PF24626">
    <property type="entry name" value="SH3_Tf2-1"/>
    <property type="match status" value="1"/>
</dbReference>
<evidence type="ECO:0000256" key="13">
    <source>
        <dbReference type="ARBA" id="ARBA00022908"/>
    </source>
</evidence>
<dbReference type="GO" id="GO:0006338">
    <property type="term" value="P:chromatin remodeling"/>
    <property type="evidence" value="ECO:0007669"/>
    <property type="project" value="UniProtKB-ARBA"/>
</dbReference>
<dbReference type="Gene3D" id="3.30.420.10">
    <property type="entry name" value="Ribonuclease H-like superfamily/Ribonuclease H"/>
    <property type="match status" value="1"/>
</dbReference>
<evidence type="ECO:0000256" key="5">
    <source>
        <dbReference type="ARBA" id="ARBA00022695"/>
    </source>
</evidence>
<dbReference type="Gene3D" id="3.30.70.270">
    <property type="match status" value="2"/>
</dbReference>
<comment type="subunit">
    <text evidence="1">Component of the NuA4 histone acetyltransferase complex.</text>
</comment>
<evidence type="ECO:0000259" key="19">
    <source>
        <dbReference type="PROSITE" id="PS50013"/>
    </source>
</evidence>
<dbReference type="Pfam" id="PF00078">
    <property type="entry name" value="RVT_1"/>
    <property type="match status" value="1"/>
</dbReference>
<dbReference type="GO" id="GO:0005634">
    <property type="term" value="C:nucleus"/>
    <property type="evidence" value="ECO:0007669"/>
    <property type="project" value="UniProtKB-ARBA"/>
</dbReference>
<keyword evidence="8" id="KW-0064">Aspartyl protease</keyword>
<dbReference type="SMART" id="SM00298">
    <property type="entry name" value="CHROMO"/>
    <property type="match status" value="1"/>
</dbReference>
<keyword evidence="17" id="KW-0233">DNA recombination</keyword>
<sequence>MVGRFDGPPFNIDAWLDRRTNANALIDSGCLTYGIIKETFARKKKLNCSAIKPRPIKGYDGSAPQYIKEIACVTLDIGGNIQEKAYFYVVPKCEYDMILGLPWMEHQHVRIDAAGGRLEFGNGISVDKKNLLRPEYAPRQIGAAAVNALKRMRSRKKEVDIFAVSMRDIEKALAPKPQTDPGNKLPKHYHEFLELFDPKEADKLPPSRPNIDHQIELIDADAKGRKPEIPWGPLYNMSREELLVLRKTLHDLLSKDFIRVSNSPAAAPVLFVRKPGGGLRFCVDYRALNAMTKRDRYPLPLIHETLQRISKARWFTKLDVTAAFHKIRIAEGDEWKTAFRTRFGLYEWLVTPFGLTNAPSTFQRYINWTLREFLDDFVSAYLDDVLIFTEGSRAHHRKQVMRVLERLRTAGLQLDINKCEFEVQTTKYLGFILEAGKGIRMDPAKVSAILEWKAPTCVKDVRSFLGFANFYRQFIRGYSDIIRPLTELTKKGTTFVWTKAANEAFEQLKQMFVSDPILVQFDPEQDTIVEADSSGYVVGGTLSQYDNKGLLRTCAYFSRKCTPAECNYEIHDKELLAIIACLKQWEPELIGTKEFTILTDHRNLKYFMQLRRLNERQMRWAGILSRFNYKLQYRPGRLAARPDALSRRSQDMPDGIDDERLAYRNKRLINPNKVRRDYPEQPPQGRLSNTAPEPHVHATHIEHLTSIGEQWRLAEAEDKNYERIKEAVRQKLPRFPQDLQLRTMVSECTIDAADRLLFRNRQWVPNSEPLRTRIIQDTHDSYLTGHPGRNMTYAIVARQLYWPNLSEDVRRFVNNCDKCGANTVWRQRRQGLLKPLPVPSRMWRDISMDFIEKLPMSDGNTNLMVIVDRLGKGIILVPCKHIDTETVISKFVDRFIREHGPPSSIISDRGTQFVNDLWKGVCERLKIMRRLSTAHHPQTDGQTERANSVVEEYLRNFCTYLQTDWSPLTAIAQLAINGRDATATGISPFFLTHGYNVEPLQLDEAIPTSEQQRPAAERANDIVTKLRQAFDIAQTELVSAQQRMEDSANRRRETPLEYKVGQKVWLDLRNIRTERPSKKLDARHAKYTILEKVGSHAYRLDVPGTIHDVFHTTLLRPAGTRPLPSQTRHDYQPPAHLVEGNEEYLVDSILDERTIRRGRGHMKQYLVRWTGYARPTWEPARSMEDTEALDHWLQHHNALAEGGE</sequence>
<dbReference type="GO" id="GO:0003723">
    <property type="term" value="F:RNA binding"/>
    <property type="evidence" value="ECO:0007669"/>
    <property type="project" value="UniProtKB-KW"/>
</dbReference>
<evidence type="ECO:0000256" key="15">
    <source>
        <dbReference type="ARBA" id="ARBA00022932"/>
    </source>
</evidence>
<keyword evidence="10" id="KW-0378">Hydrolase</keyword>
<protein>
    <recommendedName>
        <fullName evidence="2">RNA-directed DNA polymerase</fullName>
        <ecNumber evidence="2">2.7.7.49</ecNumber>
    </recommendedName>
</protein>
<dbReference type="Pfam" id="PF00665">
    <property type="entry name" value="rve"/>
    <property type="match status" value="1"/>
</dbReference>
<evidence type="ECO:0000313" key="23">
    <source>
        <dbReference type="Proteomes" id="UP000509510"/>
    </source>
</evidence>
<dbReference type="InterPro" id="IPR041373">
    <property type="entry name" value="RT_RNaseH"/>
</dbReference>
<dbReference type="GO" id="GO:0003964">
    <property type="term" value="F:RNA-directed DNA polymerase activity"/>
    <property type="evidence" value="ECO:0007669"/>
    <property type="project" value="UniProtKB-KW"/>
</dbReference>
<dbReference type="PROSITE" id="PS50994">
    <property type="entry name" value="INTEGRASE"/>
    <property type="match status" value="1"/>
</dbReference>
<evidence type="ECO:0000256" key="1">
    <source>
        <dbReference type="ARBA" id="ARBA00011353"/>
    </source>
</evidence>
<dbReference type="InterPro" id="IPR043502">
    <property type="entry name" value="DNA/RNA_pol_sf"/>
</dbReference>
<dbReference type="GeneID" id="55997228"/>
<keyword evidence="16" id="KW-0238">DNA-binding</keyword>
<keyword evidence="3" id="KW-0645">Protease</keyword>
<evidence type="ECO:0000256" key="11">
    <source>
        <dbReference type="ARBA" id="ARBA00022842"/>
    </source>
</evidence>
<keyword evidence="6" id="KW-0540">Nuclease</keyword>
<dbReference type="GO" id="GO:0006310">
    <property type="term" value="P:DNA recombination"/>
    <property type="evidence" value="ECO:0007669"/>
    <property type="project" value="UniProtKB-KW"/>
</dbReference>
<dbReference type="GO" id="GO:0015074">
    <property type="term" value="P:DNA integration"/>
    <property type="evidence" value="ECO:0007669"/>
    <property type="project" value="UniProtKB-KW"/>
</dbReference>
<gene>
    <name evidence="22" type="ORF">TRUGW13939_09745</name>
</gene>
<evidence type="ECO:0000256" key="18">
    <source>
        <dbReference type="SAM" id="MobiDB-lite"/>
    </source>
</evidence>
<evidence type="ECO:0000256" key="12">
    <source>
        <dbReference type="ARBA" id="ARBA00022884"/>
    </source>
</evidence>
<dbReference type="PANTHER" id="PTHR37984:SF5">
    <property type="entry name" value="PROTEIN NYNRIN-LIKE"/>
    <property type="match status" value="1"/>
</dbReference>
<dbReference type="GO" id="GO:0006508">
    <property type="term" value="P:proteolysis"/>
    <property type="evidence" value="ECO:0007669"/>
    <property type="project" value="UniProtKB-KW"/>
</dbReference>
<dbReference type="GO" id="GO:0004519">
    <property type="term" value="F:endonuclease activity"/>
    <property type="evidence" value="ECO:0007669"/>
    <property type="project" value="UniProtKB-KW"/>
</dbReference>
<dbReference type="KEGG" id="trg:TRUGW13939_09745"/>
<dbReference type="InterPro" id="IPR016197">
    <property type="entry name" value="Chromo-like_dom_sf"/>
</dbReference>
<dbReference type="Gene3D" id="2.40.50.40">
    <property type="match status" value="1"/>
</dbReference>
<evidence type="ECO:0000256" key="10">
    <source>
        <dbReference type="ARBA" id="ARBA00022801"/>
    </source>
</evidence>
<keyword evidence="14" id="KW-0695">RNA-directed DNA polymerase</keyword>
<dbReference type="SUPFAM" id="SSF54160">
    <property type="entry name" value="Chromo domain-like"/>
    <property type="match status" value="1"/>
</dbReference>
<dbReference type="InterPro" id="IPR000953">
    <property type="entry name" value="Chromo/chromo_shadow_dom"/>
</dbReference>
<keyword evidence="4" id="KW-0808">Transferase</keyword>
<keyword evidence="12" id="KW-0694">RNA-binding</keyword>
<dbReference type="InterPro" id="IPR036397">
    <property type="entry name" value="RNaseH_sf"/>
</dbReference>
<evidence type="ECO:0000259" key="20">
    <source>
        <dbReference type="PROSITE" id="PS50878"/>
    </source>
</evidence>
<dbReference type="GO" id="GO:0003677">
    <property type="term" value="F:DNA binding"/>
    <property type="evidence" value="ECO:0007669"/>
    <property type="project" value="UniProtKB-KW"/>
</dbReference>
<accession>A0A7H8R871</accession>
<dbReference type="InterPro" id="IPR021109">
    <property type="entry name" value="Peptidase_aspartic_dom_sf"/>
</dbReference>
<evidence type="ECO:0000256" key="14">
    <source>
        <dbReference type="ARBA" id="ARBA00022918"/>
    </source>
</evidence>
<keyword evidence="23" id="KW-1185">Reference proteome</keyword>
<dbReference type="InterPro" id="IPR056924">
    <property type="entry name" value="SH3_Tf2-1"/>
</dbReference>
<dbReference type="Proteomes" id="UP000509510">
    <property type="component" value="Chromosome V"/>
</dbReference>
<dbReference type="RefSeq" id="XP_035348758.1">
    <property type="nucleotide sequence ID" value="XM_035492865.1"/>
</dbReference>
<dbReference type="GO" id="GO:0003887">
    <property type="term" value="F:DNA-directed DNA polymerase activity"/>
    <property type="evidence" value="ECO:0007669"/>
    <property type="project" value="UniProtKB-KW"/>
</dbReference>
<dbReference type="InterPro" id="IPR041588">
    <property type="entry name" value="Integrase_H2C2"/>
</dbReference>
<proteinExistence type="predicted"/>
<evidence type="ECO:0000256" key="17">
    <source>
        <dbReference type="ARBA" id="ARBA00023172"/>
    </source>
</evidence>
<dbReference type="InterPro" id="IPR001584">
    <property type="entry name" value="Integrase_cat-core"/>
</dbReference>
<dbReference type="AlphaFoldDB" id="A0A7H8R871"/>
<dbReference type="InterPro" id="IPR043128">
    <property type="entry name" value="Rev_trsase/Diguanyl_cyclase"/>
</dbReference>
<keyword evidence="15" id="KW-0239">DNA-directed DNA polymerase</keyword>
<dbReference type="GO" id="GO:0046872">
    <property type="term" value="F:metal ion binding"/>
    <property type="evidence" value="ECO:0007669"/>
    <property type="project" value="UniProtKB-KW"/>
</dbReference>
<keyword evidence="11" id="KW-0460">Magnesium</keyword>
<dbReference type="CDD" id="cd01647">
    <property type="entry name" value="RT_LTR"/>
    <property type="match status" value="1"/>
</dbReference>
<dbReference type="EMBL" id="CP055902">
    <property type="protein sequence ID" value="QKX62584.1"/>
    <property type="molecule type" value="Genomic_DNA"/>
</dbReference>
<dbReference type="PANTHER" id="PTHR37984">
    <property type="entry name" value="PROTEIN CBG26694"/>
    <property type="match status" value="1"/>
</dbReference>
<feature type="domain" description="Chromo" evidence="19">
    <location>
        <begin position="1144"/>
        <end position="1204"/>
    </location>
</feature>
<keyword evidence="9" id="KW-0255">Endonuclease</keyword>
<evidence type="ECO:0000256" key="7">
    <source>
        <dbReference type="ARBA" id="ARBA00022723"/>
    </source>
</evidence>
<dbReference type="EC" id="2.7.7.49" evidence="2"/>
<keyword evidence="13" id="KW-0229">DNA integration</keyword>
<evidence type="ECO:0000256" key="2">
    <source>
        <dbReference type="ARBA" id="ARBA00012493"/>
    </source>
</evidence>
<dbReference type="InterPro" id="IPR012337">
    <property type="entry name" value="RNaseH-like_sf"/>
</dbReference>
<dbReference type="SUPFAM" id="SSF53098">
    <property type="entry name" value="Ribonuclease H-like"/>
    <property type="match status" value="1"/>
</dbReference>
<organism evidence="22 23">
    <name type="scientific">Talaromyces rugulosus</name>
    <name type="common">Penicillium rugulosum</name>
    <dbReference type="NCBI Taxonomy" id="121627"/>
    <lineage>
        <taxon>Eukaryota</taxon>
        <taxon>Fungi</taxon>
        <taxon>Dikarya</taxon>
        <taxon>Ascomycota</taxon>
        <taxon>Pezizomycotina</taxon>
        <taxon>Eurotiomycetes</taxon>
        <taxon>Eurotiomycetidae</taxon>
        <taxon>Eurotiales</taxon>
        <taxon>Trichocomaceae</taxon>
        <taxon>Talaromyces</taxon>
        <taxon>Talaromyces sect. Islandici</taxon>
    </lineage>
</organism>
<feature type="domain" description="Reverse transcriptase" evidence="20">
    <location>
        <begin position="253"/>
        <end position="433"/>
    </location>
</feature>
<dbReference type="OrthoDB" id="4499277at2759"/>
<dbReference type="GO" id="GO:0004190">
    <property type="term" value="F:aspartic-type endopeptidase activity"/>
    <property type="evidence" value="ECO:0007669"/>
    <property type="project" value="UniProtKB-KW"/>
</dbReference>
<evidence type="ECO:0000256" key="6">
    <source>
        <dbReference type="ARBA" id="ARBA00022722"/>
    </source>
</evidence>
<dbReference type="InterPro" id="IPR023780">
    <property type="entry name" value="Chromo_domain"/>
</dbReference>
<dbReference type="CDD" id="cd00303">
    <property type="entry name" value="retropepsin_like"/>
    <property type="match status" value="1"/>
</dbReference>
<dbReference type="SUPFAM" id="SSF56672">
    <property type="entry name" value="DNA/RNA polymerases"/>
    <property type="match status" value="1"/>
</dbReference>
<evidence type="ECO:0000259" key="21">
    <source>
        <dbReference type="PROSITE" id="PS50994"/>
    </source>
</evidence>
<evidence type="ECO:0000313" key="22">
    <source>
        <dbReference type="EMBL" id="QKX62584.1"/>
    </source>
</evidence>
<dbReference type="Gene3D" id="2.40.70.10">
    <property type="entry name" value="Acid Proteases"/>
    <property type="match status" value="1"/>
</dbReference>
<feature type="region of interest" description="Disordered" evidence="18">
    <location>
        <begin position="672"/>
        <end position="692"/>
    </location>
</feature>